<reference evidence="1" key="1">
    <citation type="submission" date="2024-12" db="EMBL/GenBank/DDBJ databases">
        <authorList>
            <person name="Wu N."/>
        </authorList>
    </citation>
    <scope>NUCLEOTIDE SEQUENCE</scope>
    <source>
        <strain evidence="1">P15</strain>
    </source>
</reference>
<dbReference type="Proteomes" id="UP001631969">
    <property type="component" value="Unassembled WGS sequence"/>
</dbReference>
<evidence type="ECO:0000313" key="1">
    <source>
        <dbReference type="EMBL" id="MFM9326692.1"/>
    </source>
</evidence>
<name>A0ACC7NR16_9BACL</name>
<gene>
    <name evidence="1" type="ORF">ACI1P1_00130</name>
</gene>
<comment type="caution">
    <text evidence="1">The sequence shown here is derived from an EMBL/GenBank/DDBJ whole genome shotgun (WGS) entry which is preliminary data.</text>
</comment>
<dbReference type="EMBL" id="JBJURJ010000001">
    <property type="protein sequence ID" value="MFM9326692.1"/>
    <property type="molecule type" value="Genomic_DNA"/>
</dbReference>
<sequence>MNKWRGFHIGLALMLLMMLVLTACGEKTEETAASAAPSAGTASTAAAASPEAKIDSKTIDAIKKRGKLVAGVKFDTNLFGLKNPSTGKVEGFDIDIAKAIAKKILGDENKLELKEVTSKTRIPMLQNGEIDLIIATMTITEERKQQVEFSDIYFMAGQSILVKKGSPLKSVADLKKGDKVLAVKGSTSATNIRQKVPDATILEFENYQDAFTALKAGQGVALTTDNAILFGMMKQDANYEVVGGTFTDEPYGIAMPKGDTGFAGVVNQLLGDMKKSGDYDKLYESWMGVKPAK</sequence>
<keyword evidence="2" id="KW-1185">Reference proteome</keyword>
<proteinExistence type="predicted"/>
<evidence type="ECO:0000313" key="2">
    <source>
        <dbReference type="Proteomes" id="UP001631969"/>
    </source>
</evidence>
<organism evidence="1 2">
    <name type="scientific">Paenibacillus mesotrionivorans</name>
    <dbReference type="NCBI Taxonomy" id="3160968"/>
    <lineage>
        <taxon>Bacteria</taxon>
        <taxon>Bacillati</taxon>
        <taxon>Bacillota</taxon>
        <taxon>Bacilli</taxon>
        <taxon>Bacillales</taxon>
        <taxon>Paenibacillaceae</taxon>
        <taxon>Paenibacillus</taxon>
    </lineage>
</organism>
<protein>
    <submittedName>
        <fullName evidence="1">Transporter substrate-binding domain-containing protein</fullName>
    </submittedName>
</protein>
<accession>A0ACC7NR16</accession>